<dbReference type="PATRIC" id="fig|1028800.3.peg.5715"/>
<gene>
    <name evidence="4" type="ORF">RG540_PA10890</name>
</gene>
<comment type="similarity">
    <text evidence="3">Belongs to the trans-sulfuration enzymes family.</text>
</comment>
<proteinExistence type="inferred from homology"/>
<reference evidence="5" key="1">
    <citation type="journal article" date="2014" name="BMC Genomics">
        <title>Genome sequencing of two Neorhizobium galegae strains reveals a noeT gene responsible for the unusual acetylation of the nodulation factors.</title>
        <authorList>
            <person name="Osterman J."/>
            <person name="Marsh J."/>
            <person name="Laine P.K."/>
            <person name="Zeng Z."/>
            <person name="Alatalo E."/>
            <person name="Sullivan J.T."/>
            <person name="Young J.P."/>
            <person name="Thomas-Oates J."/>
            <person name="Paulin L."/>
            <person name="Lindstrom K."/>
        </authorList>
    </citation>
    <scope>NUCLEOTIDE SEQUENCE [LARGE SCALE GENOMIC DNA]</scope>
    <source>
        <strain evidence="5">HAMBI 540</strain>
    </source>
</reference>
<protein>
    <submittedName>
        <fullName evidence="4">Uncharacterized protein</fullName>
    </submittedName>
</protein>
<evidence type="ECO:0000313" key="4">
    <source>
        <dbReference type="EMBL" id="CDN51765.1"/>
    </source>
</evidence>
<dbReference type="InterPro" id="IPR015424">
    <property type="entry name" value="PyrdxlP-dep_Trfase"/>
</dbReference>
<dbReference type="Pfam" id="PF01053">
    <property type="entry name" value="Cys_Met_Meta_PP"/>
    <property type="match status" value="1"/>
</dbReference>
<evidence type="ECO:0000256" key="2">
    <source>
        <dbReference type="ARBA" id="ARBA00022898"/>
    </source>
</evidence>
<evidence type="ECO:0000313" key="5">
    <source>
        <dbReference type="Proteomes" id="UP000028181"/>
    </source>
</evidence>
<comment type="cofactor">
    <cofactor evidence="1 3">
        <name>pyridoxal 5'-phosphate</name>
        <dbReference type="ChEBI" id="CHEBI:597326"/>
    </cofactor>
</comment>
<dbReference type="GO" id="GO:0030170">
    <property type="term" value="F:pyridoxal phosphate binding"/>
    <property type="evidence" value="ECO:0007669"/>
    <property type="project" value="InterPro"/>
</dbReference>
<dbReference type="HOGENOM" id="CLU_018986_8_5_5"/>
<geneLocation type="plasmid" evidence="5">
    <name>II</name>
</geneLocation>
<dbReference type="Gene3D" id="3.90.1150.10">
    <property type="entry name" value="Aspartate Aminotransferase, domain 1"/>
    <property type="match status" value="1"/>
</dbReference>
<keyword evidence="4" id="KW-0614">Plasmid</keyword>
<dbReference type="SUPFAM" id="SSF53383">
    <property type="entry name" value="PLP-dependent transferases"/>
    <property type="match status" value="1"/>
</dbReference>
<dbReference type="GO" id="GO:0019346">
    <property type="term" value="P:transsulfuration"/>
    <property type="evidence" value="ECO:0007669"/>
    <property type="project" value="InterPro"/>
</dbReference>
<keyword evidence="5" id="KW-1185">Reference proteome</keyword>
<sequence length="87" mass="9030">MVAFGLRAGRNGATAMISRLRLIQSGVNLAEVGSLICHPAGLTSARHLSFSGSGLCDALGDDVIRCSVGLEDAEDLIEDILEALDFG</sequence>
<dbReference type="EMBL" id="HG938354">
    <property type="protein sequence ID" value="CDN51765.1"/>
    <property type="molecule type" value="Genomic_DNA"/>
</dbReference>
<dbReference type="InterPro" id="IPR000277">
    <property type="entry name" value="Cys/Met-Metab_PyrdxlP-dep_enz"/>
</dbReference>
<dbReference type="AlphaFoldDB" id="A0A068T2R9"/>
<dbReference type="KEGG" id="ngg:RG540_PA10890"/>
<accession>A0A068T2R9</accession>
<name>A0A068T2R9_NEOGA</name>
<dbReference type="eggNOG" id="COG0626">
    <property type="taxonomic scope" value="Bacteria"/>
</dbReference>
<dbReference type="Proteomes" id="UP000028181">
    <property type="component" value="Plasmid pHAMBI540a"/>
</dbReference>
<organism evidence="4 5">
    <name type="scientific">Neorhizobium galegae bv. orientalis str. HAMBI 540</name>
    <dbReference type="NCBI Taxonomy" id="1028800"/>
    <lineage>
        <taxon>Bacteria</taxon>
        <taxon>Pseudomonadati</taxon>
        <taxon>Pseudomonadota</taxon>
        <taxon>Alphaproteobacteria</taxon>
        <taxon>Hyphomicrobiales</taxon>
        <taxon>Rhizobiaceae</taxon>
        <taxon>Rhizobium/Agrobacterium group</taxon>
        <taxon>Neorhizobium</taxon>
    </lineage>
</organism>
<evidence type="ECO:0000256" key="1">
    <source>
        <dbReference type="ARBA" id="ARBA00001933"/>
    </source>
</evidence>
<keyword evidence="2 3" id="KW-0663">Pyridoxal phosphate</keyword>
<dbReference type="InterPro" id="IPR015422">
    <property type="entry name" value="PyrdxlP-dep_Trfase_small"/>
</dbReference>
<evidence type="ECO:0000256" key="3">
    <source>
        <dbReference type="RuleBase" id="RU362118"/>
    </source>
</evidence>